<comment type="caution">
    <text evidence="12">The sequence shown here is derived from an EMBL/GenBank/DDBJ whole genome shotgun (WGS) entry which is preliminary data.</text>
</comment>
<reference evidence="12" key="1">
    <citation type="submission" date="2023-06" db="EMBL/GenBank/DDBJ databases">
        <title>Genome-scale phylogeny and comparative genomics of the fungal order Sordariales.</title>
        <authorList>
            <consortium name="Lawrence Berkeley National Laboratory"/>
            <person name="Hensen N."/>
            <person name="Bonometti L."/>
            <person name="Westerberg I."/>
            <person name="Brannstrom I.O."/>
            <person name="Guillou S."/>
            <person name="Cros-Aarteil S."/>
            <person name="Calhoun S."/>
            <person name="Haridas S."/>
            <person name="Kuo A."/>
            <person name="Mondo S."/>
            <person name="Pangilinan J."/>
            <person name="Riley R."/>
            <person name="Labutti K."/>
            <person name="Andreopoulos B."/>
            <person name="Lipzen A."/>
            <person name="Chen C."/>
            <person name="Yanf M."/>
            <person name="Daum C."/>
            <person name="Ng V."/>
            <person name="Clum A."/>
            <person name="Steindorff A."/>
            <person name="Ohm R."/>
            <person name="Martin F."/>
            <person name="Silar P."/>
            <person name="Natvig D."/>
            <person name="Lalanne C."/>
            <person name="Gautier V."/>
            <person name="Ament-Velasquez S.L."/>
            <person name="Kruys A."/>
            <person name="Hutchinson M.I."/>
            <person name="Powell A.J."/>
            <person name="Barry K."/>
            <person name="Miller A.N."/>
            <person name="Grigoriev I.V."/>
            <person name="Debuchy R."/>
            <person name="Gladieux P."/>
            <person name="Thoren M.H."/>
            <person name="Johannesson H."/>
        </authorList>
    </citation>
    <scope>NUCLEOTIDE SEQUENCE</scope>
    <source>
        <strain evidence="12">PSN4</strain>
    </source>
</reference>
<accession>A0AAJ0BQ12</accession>
<evidence type="ECO:0000313" key="13">
    <source>
        <dbReference type="Proteomes" id="UP001239445"/>
    </source>
</evidence>
<dbReference type="EMBL" id="MU839828">
    <property type="protein sequence ID" value="KAK1759951.1"/>
    <property type="molecule type" value="Genomic_DNA"/>
</dbReference>
<evidence type="ECO:0000256" key="10">
    <source>
        <dbReference type="SAM" id="MobiDB-lite"/>
    </source>
</evidence>
<evidence type="ECO:0000256" key="6">
    <source>
        <dbReference type="ARBA" id="ARBA00023026"/>
    </source>
</evidence>
<dbReference type="GO" id="GO:0016020">
    <property type="term" value="C:membrane"/>
    <property type="evidence" value="ECO:0007669"/>
    <property type="project" value="UniProtKB-SubCell"/>
</dbReference>
<comment type="subcellular location">
    <subcellularLocation>
        <location evidence="1">Membrane</location>
        <topology evidence="1">Single-pass membrane protein</topology>
    </subcellularLocation>
</comment>
<keyword evidence="4 11" id="KW-1133">Transmembrane helix</keyword>
<proteinExistence type="inferred from homology"/>
<feature type="region of interest" description="Disordered" evidence="10">
    <location>
        <begin position="216"/>
        <end position="241"/>
    </location>
</feature>
<comment type="similarity">
    <text evidence="9">Belongs to the ustYa family.</text>
</comment>
<dbReference type="InterPro" id="IPR021765">
    <property type="entry name" value="UstYa-like"/>
</dbReference>
<evidence type="ECO:0000313" key="12">
    <source>
        <dbReference type="EMBL" id="KAK1759951.1"/>
    </source>
</evidence>
<dbReference type="PANTHER" id="PTHR33365:SF11">
    <property type="entry name" value="TAT PATHWAY SIGNAL SEQUENCE"/>
    <property type="match status" value="1"/>
</dbReference>
<dbReference type="GO" id="GO:0043386">
    <property type="term" value="P:mycotoxin biosynthetic process"/>
    <property type="evidence" value="ECO:0007669"/>
    <property type="project" value="InterPro"/>
</dbReference>
<evidence type="ECO:0000256" key="8">
    <source>
        <dbReference type="ARBA" id="ARBA00023180"/>
    </source>
</evidence>
<keyword evidence="13" id="KW-1185">Reference proteome</keyword>
<keyword evidence="8" id="KW-0325">Glycoprotein</keyword>
<sequence length="251" mass="27743">MLSIKRSAYSLLEGGSSPWPPQRSSLVFKALVFLASVVVISLSFALGRWSSSSYSSSRDRERGFTKVPPGLSLQTSPQVFIYNRTFGEKSAVADAAWDILFPKQAGYFSHPELAPQRSTFSVYHYLHCLNGIRQGYWAVYEKAVAGEKLNASSLPMMISPPHVRHCIDLLRQSLMCNPDLTVEVKDEVAGGVHGFGEEHRCIDWSALMGWTQQWESRKGGAAGGGTKNQHNGHAHGDGNMHHHEDAVANRF</sequence>
<evidence type="ECO:0000256" key="3">
    <source>
        <dbReference type="ARBA" id="ARBA00022692"/>
    </source>
</evidence>
<gene>
    <name evidence="12" type="ORF">QBC47DRAFT_438289</name>
</gene>
<evidence type="ECO:0008006" key="14">
    <source>
        <dbReference type="Google" id="ProtNLM"/>
    </source>
</evidence>
<feature type="transmembrane region" description="Helical" evidence="11">
    <location>
        <begin position="26"/>
        <end position="46"/>
    </location>
</feature>
<evidence type="ECO:0000256" key="11">
    <source>
        <dbReference type="SAM" id="Phobius"/>
    </source>
</evidence>
<evidence type="ECO:0000256" key="5">
    <source>
        <dbReference type="ARBA" id="ARBA00023002"/>
    </source>
</evidence>
<keyword evidence="5" id="KW-0560">Oxidoreductase</keyword>
<dbReference type="Proteomes" id="UP001239445">
    <property type="component" value="Unassembled WGS sequence"/>
</dbReference>
<dbReference type="AlphaFoldDB" id="A0AAJ0BQ12"/>
<evidence type="ECO:0000256" key="4">
    <source>
        <dbReference type="ARBA" id="ARBA00022989"/>
    </source>
</evidence>
<evidence type="ECO:0000256" key="2">
    <source>
        <dbReference type="ARBA" id="ARBA00004685"/>
    </source>
</evidence>
<protein>
    <recommendedName>
        <fullName evidence="14">Oxidase ustYa</fullName>
    </recommendedName>
</protein>
<dbReference type="PANTHER" id="PTHR33365">
    <property type="entry name" value="YALI0B05434P"/>
    <property type="match status" value="1"/>
</dbReference>
<evidence type="ECO:0000256" key="7">
    <source>
        <dbReference type="ARBA" id="ARBA00023136"/>
    </source>
</evidence>
<keyword evidence="7 11" id="KW-0472">Membrane</keyword>
<keyword evidence="6" id="KW-0843">Virulence</keyword>
<keyword evidence="3 11" id="KW-0812">Transmembrane</keyword>
<name>A0AAJ0BQ12_9PEZI</name>
<dbReference type="Pfam" id="PF11807">
    <property type="entry name" value="UstYa"/>
    <property type="match status" value="1"/>
</dbReference>
<comment type="pathway">
    <text evidence="2">Mycotoxin biosynthesis.</text>
</comment>
<organism evidence="12 13">
    <name type="scientific">Echria macrotheca</name>
    <dbReference type="NCBI Taxonomy" id="438768"/>
    <lineage>
        <taxon>Eukaryota</taxon>
        <taxon>Fungi</taxon>
        <taxon>Dikarya</taxon>
        <taxon>Ascomycota</taxon>
        <taxon>Pezizomycotina</taxon>
        <taxon>Sordariomycetes</taxon>
        <taxon>Sordariomycetidae</taxon>
        <taxon>Sordariales</taxon>
        <taxon>Schizotheciaceae</taxon>
        <taxon>Echria</taxon>
    </lineage>
</organism>
<evidence type="ECO:0000256" key="9">
    <source>
        <dbReference type="ARBA" id="ARBA00035112"/>
    </source>
</evidence>
<dbReference type="GO" id="GO:0016491">
    <property type="term" value="F:oxidoreductase activity"/>
    <property type="evidence" value="ECO:0007669"/>
    <property type="project" value="UniProtKB-KW"/>
</dbReference>
<evidence type="ECO:0000256" key="1">
    <source>
        <dbReference type="ARBA" id="ARBA00004167"/>
    </source>
</evidence>